<comment type="caution">
    <text evidence="1">The sequence shown here is derived from an EMBL/GenBank/DDBJ whole genome shotgun (WGS) entry which is preliminary data.</text>
</comment>
<name>A0A1R3IX72_COCAP</name>
<proteinExistence type="predicted"/>
<accession>A0A1R3IX72</accession>
<dbReference type="Proteomes" id="UP000188268">
    <property type="component" value="Unassembled WGS sequence"/>
</dbReference>
<gene>
    <name evidence="1" type="ORF">CCACVL1_09213</name>
</gene>
<organism evidence="1 2">
    <name type="scientific">Corchorus capsularis</name>
    <name type="common">Jute</name>
    <dbReference type="NCBI Taxonomy" id="210143"/>
    <lineage>
        <taxon>Eukaryota</taxon>
        <taxon>Viridiplantae</taxon>
        <taxon>Streptophyta</taxon>
        <taxon>Embryophyta</taxon>
        <taxon>Tracheophyta</taxon>
        <taxon>Spermatophyta</taxon>
        <taxon>Magnoliopsida</taxon>
        <taxon>eudicotyledons</taxon>
        <taxon>Gunneridae</taxon>
        <taxon>Pentapetalae</taxon>
        <taxon>rosids</taxon>
        <taxon>malvids</taxon>
        <taxon>Malvales</taxon>
        <taxon>Malvaceae</taxon>
        <taxon>Grewioideae</taxon>
        <taxon>Apeibeae</taxon>
        <taxon>Corchorus</taxon>
    </lineage>
</organism>
<keyword evidence="2" id="KW-1185">Reference proteome</keyword>
<sequence>PQHEQGLVKPKFPKAHALLLDCIFASNEESI</sequence>
<reference evidence="1 2" key="1">
    <citation type="submission" date="2013-09" db="EMBL/GenBank/DDBJ databases">
        <title>Corchorus capsularis genome sequencing.</title>
        <authorList>
            <person name="Alam M."/>
            <person name="Haque M.S."/>
            <person name="Islam M.S."/>
            <person name="Emdad E.M."/>
            <person name="Islam M.M."/>
            <person name="Ahmed B."/>
            <person name="Halim A."/>
            <person name="Hossen Q.M.M."/>
            <person name="Hossain M.Z."/>
            <person name="Ahmed R."/>
            <person name="Khan M.M."/>
            <person name="Islam R."/>
            <person name="Rashid M.M."/>
            <person name="Khan S.A."/>
            <person name="Rahman M.S."/>
            <person name="Alam M."/>
        </authorList>
    </citation>
    <scope>NUCLEOTIDE SEQUENCE [LARGE SCALE GENOMIC DNA]</scope>
    <source>
        <strain evidence="2">cv. CVL-1</strain>
        <tissue evidence="1">Whole seedling</tissue>
    </source>
</reference>
<dbReference type="AlphaFoldDB" id="A0A1R3IX72"/>
<protein>
    <submittedName>
        <fullName evidence="1">Uncharacterized protein</fullName>
    </submittedName>
</protein>
<evidence type="ECO:0000313" key="2">
    <source>
        <dbReference type="Proteomes" id="UP000188268"/>
    </source>
</evidence>
<evidence type="ECO:0000313" key="1">
    <source>
        <dbReference type="EMBL" id="OMO87187.1"/>
    </source>
</evidence>
<dbReference type="Gramene" id="OMO87187">
    <property type="protein sequence ID" value="OMO87187"/>
    <property type="gene ID" value="CCACVL1_09213"/>
</dbReference>
<feature type="non-terminal residue" evidence="1">
    <location>
        <position position="1"/>
    </location>
</feature>
<dbReference type="EMBL" id="AWWV01009267">
    <property type="protein sequence ID" value="OMO87187.1"/>
    <property type="molecule type" value="Genomic_DNA"/>
</dbReference>